<accession>A0AAU9C2E6</accession>
<dbReference type="FunFam" id="1.10.20.140:FF:000001">
    <property type="entry name" value="tRNA dimethylallyltransferase"/>
    <property type="match status" value="1"/>
</dbReference>
<keyword evidence="7 10" id="KW-0067">ATP-binding</keyword>
<evidence type="ECO:0000256" key="2">
    <source>
        <dbReference type="ARBA" id="ARBA00003213"/>
    </source>
</evidence>
<reference evidence="15" key="1">
    <citation type="journal article" date="2024" name="Int. J. Syst. Evol. Microbiol.">
        <title>Methylomarinovum tepidoasis sp. nov., a moderately thermophilic methanotroph of the family Methylothermaceae isolated from a deep-sea hydrothermal field.</title>
        <authorList>
            <person name="Hirayama H."/>
            <person name="Takaki Y."/>
            <person name="Abe M."/>
            <person name="Miyazaki M."/>
            <person name="Uematsu K."/>
            <person name="Matsui Y."/>
            <person name="Takai K."/>
        </authorList>
    </citation>
    <scope>NUCLEOTIDE SEQUENCE [LARGE SCALE GENOMIC DNA]</scope>
    <source>
        <strain evidence="15">IT-9</strain>
    </source>
</reference>
<comment type="caution">
    <text evidence="10">Lacks conserved residue(s) required for the propagation of feature annotation.</text>
</comment>
<evidence type="ECO:0000256" key="9">
    <source>
        <dbReference type="ARBA" id="ARBA00049563"/>
    </source>
</evidence>
<sequence length="314" mass="35207">MSRPKILLLMGPTAAGKSDLAIELARRLGGEIVSVDSSLVYRGMDIGTAKPPPALRAEIPHHLVDILDPAESYSAGRFRRDALAAVEAILARGRRPILVGGTMLYFNALLRGIAPLPPGDAAVRAAIDREAAQVGWVELHRRLAALDSEAAARIHPNDPQRIQRALEVWRLTGRPLSWWWRQVGQETLPFQPLKVVIAPRDRQALHRRIEARFHAMLEAGLIEEVERLYRRGDLHPGLPSMRSVGYRQVWGYLAGEYDDAAMIDKAVIATRQLAKRQFTWLRRERDALWLEGGQKEEGVACLVERIKSELEVND</sequence>
<dbReference type="AlphaFoldDB" id="A0AAU9C2E6"/>
<evidence type="ECO:0000256" key="10">
    <source>
        <dbReference type="HAMAP-Rule" id="MF_00185"/>
    </source>
</evidence>
<evidence type="ECO:0000256" key="6">
    <source>
        <dbReference type="ARBA" id="ARBA00022741"/>
    </source>
</evidence>
<evidence type="ECO:0000256" key="7">
    <source>
        <dbReference type="ARBA" id="ARBA00022840"/>
    </source>
</evidence>
<dbReference type="EMBL" id="AP024714">
    <property type="protein sequence ID" value="BCX82562.1"/>
    <property type="molecule type" value="Genomic_DNA"/>
</dbReference>
<evidence type="ECO:0000256" key="11">
    <source>
        <dbReference type="RuleBase" id="RU003783"/>
    </source>
</evidence>
<evidence type="ECO:0000313" key="15">
    <source>
        <dbReference type="Proteomes" id="UP001321825"/>
    </source>
</evidence>
<dbReference type="NCBIfam" id="TIGR00174">
    <property type="entry name" value="miaA"/>
    <property type="match status" value="1"/>
</dbReference>
<evidence type="ECO:0000256" key="5">
    <source>
        <dbReference type="ARBA" id="ARBA00022694"/>
    </source>
</evidence>
<organism evidence="14 15">
    <name type="scientific">Methylomarinovum caldicuralii</name>
    <dbReference type="NCBI Taxonomy" id="438856"/>
    <lineage>
        <taxon>Bacteria</taxon>
        <taxon>Pseudomonadati</taxon>
        <taxon>Pseudomonadota</taxon>
        <taxon>Gammaproteobacteria</taxon>
        <taxon>Methylococcales</taxon>
        <taxon>Methylothermaceae</taxon>
        <taxon>Methylomarinovum</taxon>
    </lineage>
</organism>
<comment type="subunit">
    <text evidence="10">Monomer.</text>
</comment>
<dbReference type="InterPro" id="IPR039657">
    <property type="entry name" value="Dimethylallyltransferase"/>
</dbReference>
<keyword evidence="4 10" id="KW-0808">Transferase</keyword>
<evidence type="ECO:0000256" key="12">
    <source>
        <dbReference type="RuleBase" id="RU003784"/>
    </source>
</evidence>
<dbReference type="PANTHER" id="PTHR11088">
    <property type="entry name" value="TRNA DIMETHYLALLYLTRANSFERASE"/>
    <property type="match status" value="1"/>
</dbReference>
<dbReference type="EC" id="2.5.1.75" evidence="10"/>
<dbReference type="InterPro" id="IPR018022">
    <property type="entry name" value="IPT"/>
</dbReference>
<dbReference type="Gene3D" id="3.40.50.300">
    <property type="entry name" value="P-loop containing nucleotide triphosphate hydrolases"/>
    <property type="match status" value="1"/>
</dbReference>
<evidence type="ECO:0000256" key="13">
    <source>
        <dbReference type="RuleBase" id="RU003785"/>
    </source>
</evidence>
<keyword evidence="6 10" id="KW-0547">Nucleotide-binding</keyword>
<dbReference type="GO" id="GO:0006400">
    <property type="term" value="P:tRNA modification"/>
    <property type="evidence" value="ECO:0007669"/>
    <property type="project" value="TreeGrafter"/>
</dbReference>
<keyword evidence="8 10" id="KW-0460">Magnesium</keyword>
<keyword evidence="5 10" id="KW-0819">tRNA processing</keyword>
<dbReference type="PANTHER" id="PTHR11088:SF60">
    <property type="entry name" value="TRNA DIMETHYLALLYLTRANSFERASE"/>
    <property type="match status" value="1"/>
</dbReference>
<dbReference type="Gene3D" id="1.10.20.140">
    <property type="match status" value="1"/>
</dbReference>
<feature type="region of interest" description="Interaction with substrate tRNA" evidence="10">
    <location>
        <begin position="36"/>
        <end position="39"/>
    </location>
</feature>
<evidence type="ECO:0000256" key="4">
    <source>
        <dbReference type="ARBA" id="ARBA00022679"/>
    </source>
</evidence>
<feature type="binding site" evidence="10">
    <location>
        <begin position="11"/>
        <end position="18"/>
    </location>
    <ligand>
        <name>ATP</name>
        <dbReference type="ChEBI" id="CHEBI:30616"/>
    </ligand>
</feature>
<feature type="site" description="Interaction with substrate tRNA" evidence="10">
    <location>
        <position position="124"/>
    </location>
</feature>
<comment type="similarity">
    <text evidence="3 10 13">Belongs to the IPP transferase family.</text>
</comment>
<proteinExistence type="inferred from homology"/>
<dbReference type="HAMAP" id="MF_00185">
    <property type="entry name" value="IPP_trans"/>
    <property type="match status" value="1"/>
</dbReference>
<dbReference type="InterPro" id="IPR027417">
    <property type="entry name" value="P-loop_NTPase"/>
</dbReference>
<gene>
    <name evidence="10" type="primary">miaA</name>
    <name evidence="14" type="ORF">MIT9_P2148</name>
</gene>
<dbReference type="GO" id="GO:0052381">
    <property type="term" value="F:tRNA dimethylallyltransferase activity"/>
    <property type="evidence" value="ECO:0007669"/>
    <property type="project" value="UniProtKB-UniRule"/>
</dbReference>
<dbReference type="RefSeq" id="WP_317706741.1">
    <property type="nucleotide sequence ID" value="NZ_AP024714.1"/>
</dbReference>
<comment type="function">
    <text evidence="2 10 12">Catalyzes the transfer of a dimethylallyl group onto the adenine at position 37 in tRNAs that read codons beginning with uridine, leading to the formation of N6-(dimethylallyl)adenosine (i(6)A).</text>
</comment>
<feature type="site" description="Interaction with substrate tRNA" evidence="10">
    <location>
        <position position="102"/>
    </location>
</feature>
<evidence type="ECO:0000256" key="8">
    <source>
        <dbReference type="ARBA" id="ARBA00022842"/>
    </source>
</evidence>
<evidence type="ECO:0000256" key="1">
    <source>
        <dbReference type="ARBA" id="ARBA00001946"/>
    </source>
</evidence>
<dbReference type="GO" id="GO:0005524">
    <property type="term" value="F:ATP binding"/>
    <property type="evidence" value="ECO:0007669"/>
    <property type="project" value="UniProtKB-UniRule"/>
</dbReference>
<evidence type="ECO:0000256" key="3">
    <source>
        <dbReference type="ARBA" id="ARBA00005842"/>
    </source>
</evidence>
<dbReference type="Pfam" id="PF01715">
    <property type="entry name" value="IPPT"/>
    <property type="match status" value="1"/>
</dbReference>
<dbReference type="SUPFAM" id="SSF52540">
    <property type="entry name" value="P-loop containing nucleoside triphosphate hydrolases"/>
    <property type="match status" value="2"/>
</dbReference>
<name>A0AAU9C2E6_9GAMM</name>
<feature type="binding site" evidence="10">
    <location>
        <begin position="13"/>
        <end position="18"/>
    </location>
    <ligand>
        <name>substrate</name>
    </ligand>
</feature>
<comment type="cofactor">
    <cofactor evidence="1 10">
        <name>Mg(2+)</name>
        <dbReference type="ChEBI" id="CHEBI:18420"/>
    </cofactor>
</comment>
<feature type="region of interest" description="Interaction with substrate tRNA" evidence="10">
    <location>
        <begin position="160"/>
        <end position="164"/>
    </location>
</feature>
<evidence type="ECO:0000313" key="14">
    <source>
        <dbReference type="EMBL" id="BCX82562.1"/>
    </source>
</evidence>
<dbReference type="Proteomes" id="UP001321825">
    <property type="component" value="Chromosome"/>
</dbReference>
<comment type="catalytic activity">
    <reaction evidence="9 10 11">
        <text>adenosine(37) in tRNA + dimethylallyl diphosphate = N(6)-dimethylallyladenosine(37) in tRNA + diphosphate</text>
        <dbReference type="Rhea" id="RHEA:26482"/>
        <dbReference type="Rhea" id="RHEA-COMP:10162"/>
        <dbReference type="Rhea" id="RHEA-COMP:10375"/>
        <dbReference type="ChEBI" id="CHEBI:33019"/>
        <dbReference type="ChEBI" id="CHEBI:57623"/>
        <dbReference type="ChEBI" id="CHEBI:74411"/>
        <dbReference type="ChEBI" id="CHEBI:74415"/>
        <dbReference type="EC" id="2.5.1.75"/>
    </reaction>
</comment>
<protein>
    <recommendedName>
        <fullName evidence="10">tRNA dimethylallyltransferase</fullName>
        <ecNumber evidence="10">2.5.1.75</ecNumber>
    </recommendedName>
    <alternativeName>
        <fullName evidence="10">Dimethylallyl diphosphate:tRNA dimethylallyltransferase</fullName>
        <shortName evidence="10">DMAPP:tRNA dimethylallyltransferase</shortName>
        <shortName evidence="10">DMATase</shortName>
    </alternativeName>
    <alternativeName>
        <fullName evidence="10">Isopentenyl-diphosphate:tRNA isopentenyltransferase</fullName>
        <shortName evidence="10">IPP transferase</shortName>
        <shortName evidence="10">IPPT</shortName>
        <shortName evidence="10">IPTase</shortName>
    </alternativeName>
</protein>
<keyword evidence="15" id="KW-1185">Reference proteome</keyword>
<dbReference type="KEGG" id="mcau:MIT9_P2148"/>